<name>R7YTY8_CONA1</name>
<evidence type="ECO:0000256" key="3">
    <source>
        <dbReference type="ARBA" id="ARBA00022833"/>
    </source>
</evidence>
<dbReference type="PROSITE" id="PS51891">
    <property type="entry name" value="CENP_V_GFA"/>
    <property type="match status" value="1"/>
</dbReference>
<dbReference type="RefSeq" id="XP_007780428.1">
    <property type="nucleotide sequence ID" value="XM_007782238.1"/>
</dbReference>
<dbReference type="STRING" id="1168221.R7YTY8"/>
<dbReference type="InterPro" id="IPR006913">
    <property type="entry name" value="CENP-V/GFA"/>
</dbReference>
<comment type="similarity">
    <text evidence="1">Belongs to the Gfa family.</text>
</comment>
<dbReference type="Pfam" id="PF04828">
    <property type="entry name" value="GFA"/>
    <property type="match status" value="1"/>
</dbReference>
<dbReference type="AlphaFoldDB" id="R7YTY8"/>
<dbReference type="EMBL" id="JH767572">
    <property type="protein sequence ID" value="EON65111.1"/>
    <property type="molecule type" value="Genomic_DNA"/>
</dbReference>
<sequence length="110" mass="12177">MASETFHGSCLCTSITFDLTGLPEKVFACYCKDCSKNAGGAYQICAKYDRSQVTIRDPDNKQATWIITKTLSGHDKHKIFCSQCGCTMWTIPMNHGGEKMIVRTSLVDEG</sequence>
<dbReference type="GO" id="GO:0046872">
    <property type="term" value="F:metal ion binding"/>
    <property type="evidence" value="ECO:0007669"/>
    <property type="project" value="UniProtKB-KW"/>
</dbReference>
<reference evidence="7" key="1">
    <citation type="submission" date="2012-06" db="EMBL/GenBank/DDBJ databases">
        <title>The genome sequence of Coniosporium apollinis CBS 100218.</title>
        <authorList>
            <consortium name="The Broad Institute Genome Sequencing Platform"/>
            <person name="Cuomo C."/>
            <person name="Gorbushina A."/>
            <person name="Noack S."/>
            <person name="Walker B."/>
            <person name="Young S.K."/>
            <person name="Zeng Q."/>
            <person name="Gargeya S."/>
            <person name="Fitzgerald M."/>
            <person name="Haas B."/>
            <person name="Abouelleil A."/>
            <person name="Alvarado L."/>
            <person name="Arachchi H.M."/>
            <person name="Berlin A.M."/>
            <person name="Chapman S.B."/>
            <person name="Goldberg J."/>
            <person name="Griggs A."/>
            <person name="Gujja S."/>
            <person name="Hansen M."/>
            <person name="Howarth C."/>
            <person name="Imamovic A."/>
            <person name="Larimer J."/>
            <person name="McCowan C."/>
            <person name="Montmayeur A."/>
            <person name="Murphy C."/>
            <person name="Neiman D."/>
            <person name="Pearson M."/>
            <person name="Priest M."/>
            <person name="Roberts A."/>
            <person name="Saif S."/>
            <person name="Shea T."/>
            <person name="Sisk P."/>
            <person name="Sykes S."/>
            <person name="Wortman J."/>
            <person name="Nusbaum C."/>
            <person name="Birren B."/>
        </authorList>
    </citation>
    <scope>NUCLEOTIDE SEQUENCE [LARGE SCALE GENOMIC DNA]</scope>
    <source>
        <strain evidence="7">CBS 100218</strain>
    </source>
</reference>
<dbReference type="HOGENOM" id="CLU_055491_3_2_1"/>
<dbReference type="eggNOG" id="ENOG502RS59">
    <property type="taxonomic scope" value="Eukaryota"/>
</dbReference>
<dbReference type="GO" id="GO:0016846">
    <property type="term" value="F:carbon-sulfur lyase activity"/>
    <property type="evidence" value="ECO:0007669"/>
    <property type="project" value="InterPro"/>
</dbReference>
<evidence type="ECO:0000256" key="1">
    <source>
        <dbReference type="ARBA" id="ARBA00005495"/>
    </source>
</evidence>
<dbReference type="InterPro" id="IPR011057">
    <property type="entry name" value="Mss4-like_sf"/>
</dbReference>
<dbReference type="Gene3D" id="3.90.1590.10">
    <property type="entry name" value="glutathione-dependent formaldehyde- activating enzyme (gfa)"/>
    <property type="match status" value="1"/>
</dbReference>
<dbReference type="SUPFAM" id="SSF51316">
    <property type="entry name" value="Mss4-like"/>
    <property type="match status" value="1"/>
</dbReference>
<proteinExistence type="inferred from homology"/>
<protein>
    <recommendedName>
        <fullName evidence="5">CENP-V/GFA domain-containing protein</fullName>
    </recommendedName>
</protein>
<dbReference type="Proteomes" id="UP000016924">
    <property type="component" value="Unassembled WGS sequence"/>
</dbReference>
<dbReference type="PANTHER" id="PTHR33337:SF40">
    <property type="entry name" value="CENP-V_GFA DOMAIN-CONTAINING PROTEIN-RELATED"/>
    <property type="match status" value="1"/>
</dbReference>
<keyword evidence="7" id="KW-1185">Reference proteome</keyword>
<dbReference type="PANTHER" id="PTHR33337">
    <property type="entry name" value="GFA DOMAIN-CONTAINING PROTEIN"/>
    <property type="match status" value="1"/>
</dbReference>
<dbReference type="OMA" id="RCGCTLW"/>
<evidence type="ECO:0000256" key="2">
    <source>
        <dbReference type="ARBA" id="ARBA00022723"/>
    </source>
</evidence>
<accession>R7YTY8</accession>
<feature type="domain" description="CENP-V/GFA" evidence="5">
    <location>
        <begin position="6"/>
        <end position="110"/>
    </location>
</feature>
<dbReference type="GeneID" id="19901658"/>
<keyword evidence="3" id="KW-0862">Zinc</keyword>
<gene>
    <name evidence="6" type="ORF">W97_04347</name>
</gene>
<keyword evidence="4" id="KW-0456">Lyase</keyword>
<organism evidence="6 7">
    <name type="scientific">Coniosporium apollinis (strain CBS 100218)</name>
    <name type="common">Rock-inhabiting black yeast</name>
    <dbReference type="NCBI Taxonomy" id="1168221"/>
    <lineage>
        <taxon>Eukaryota</taxon>
        <taxon>Fungi</taxon>
        <taxon>Dikarya</taxon>
        <taxon>Ascomycota</taxon>
        <taxon>Pezizomycotina</taxon>
        <taxon>Dothideomycetes</taxon>
        <taxon>Dothideomycetes incertae sedis</taxon>
        <taxon>Coniosporium</taxon>
    </lineage>
</organism>
<keyword evidence="2" id="KW-0479">Metal-binding</keyword>
<evidence type="ECO:0000256" key="4">
    <source>
        <dbReference type="ARBA" id="ARBA00023239"/>
    </source>
</evidence>
<evidence type="ECO:0000259" key="5">
    <source>
        <dbReference type="PROSITE" id="PS51891"/>
    </source>
</evidence>
<evidence type="ECO:0000313" key="6">
    <source>
        <dbReference type="EMBL" id="EON65111.1"/>
    </source>
</evidence>
<evidence type="ECO:0000313" key="7">
    <source>
        <dbReference type="Proteomes" id="UP000016924"/>
    </source>
</evidence>
<dbReference type="OrthoDB" id="406544at2759"/>